<protein>
    <recommendedName>
        <fullName evidence="7">Amino acid ABC transporter substrate-binding protein</fullName>
    </recommendedName>
</protein>
<dbReference type="EMBL" id="BAABFF010000001">
    <property type="protein sequence ID" value="GAA4579780.1"/>
    <property type="molecule type" value="Genomic_DNA"/>
</dbReference>
<evidence type="ECO:0000256" key="2">
    <source>
        <dbReference type="SAM" id="MobiDB-lite"/>
    </source>
</evidence>
<dbReference type="Gene3D" id="3.40.190.10">
    <property type="entry name" value="Periplasmic binding protein-like II"/>
    <property type="match status" value="2"/>
</dbReference>
<dbReference type="PANTHER" id="PTHR35936">
    <property type="entry name" value="MEMBRANE-BOUND LYTIC MUREIN TRANSGLYCOSYLASE F"/>
    <property type="match status" value="1"/>
</dbReference>
<dbReference type="CDD" id="cd13530">
    <property type="entry name" value="PBP2_peptides_like"/>
    <property type="match status" value="1"/>
</dbReference>
<dbReference type="Proteomes" id="UP001500691">
    <property type="component" value="Unassembled WGS sequence"/>
</dbReference>
<feature type="compositionally biased region" description="Basic and acidic residues" evidence="2">
    <location>
        <begin position="87"/>
        <end position="100"/>
    </location>
</feature>
<feature type="compositionally biased region" description="Basic residues" evidence="2">
    <location>
        <begin position="75"/>
        <end position="85"/>
    </location>
</feature>
<evidence type="ECO:0000313" key="5">
    <source>
        <dbReference type="EMBL" id="GAA4579780.1"/>
    </source>
</evidence>
<evidence type="ECO:0000259" key="3">
    <source>
        <dbReference type="SMART" id="SM00062"/>
    </source>
</evidence>
<proteinExistence type="predicted"/>
<evidence type="ECO:0000313" key="6">
    <source>
        <dbReference type="Proteomes" id="UP001500691"/>
    </source>
</evidence>
<keyword evidence="6" id="KW-1185">Reference proteome</keyword>
<keyword evidence="1" id="KW-0732">Signal</keyword>
<organism evidence="5 6">
    <name type="scientific">Actinocorallia cavernae</name>
    <dbReference type="NCBI Taxonomy" id="328075"/>
    <lineage>
        <taxon>Bacteria</taxon>
        <taxon>Bacillati</taxon>
        <taxon>Actinomycetota</taxon>
        <taxon>Actinomycetes</taxon>
        <taxon>Streptosporangiales</taxon>
        <taxon>Thermomonosporaceae</taxon>
        <taxon>Actinocorallia</taxon>
    </lineage>
</organism>
<reference evidence="6" key="1">
    <citation type="journal article" date="2019" name="Int. J. Syst. Evol. Microbiol.">
        <title>The Global Catalogue of Microorganisms (GCM) 10K type strain sequencing project: providing services to taxonomists for standard genome sequencing and annotation.</title>
        <authorList>
            <consortium name="The Broad Institute Genomics Platform"/>
            <consortium name="The Broad Institute Genome Sequencing Center for Infectious Disease"/>
            <person name="Wu L."/>
            <person name="Ma J."/>
        </authorList>
    </citation>
    <scope>NUCLEOTIDE SEQUENCE [LARGE SCALE GENOMIC DNA]</scope>
    <source>
        <strain evidence="6">JCM 13278</strain>
    </source>
</reference>
<dbReference type="SMART" id="SM00062">
    <property type="entry name" value="PBPb"/>
    <property type="match status" value="1"/>
</dbReference>
<name>A0ABP8T1L8_9ACTN</name>
<dbReference type="SMART" id="SM00079">
    <property type="entry name" value="PBPe"/>
    <property type="match status" value="1"/>
</dbReference>
<accession>A0ABP8T1L8</accession>
<feature type="domain" description="Ionotropic glutamate receptor C-terminal" evidence="4">
    <location>
        <begin position="165"/>
        <end position="393"/>
    </location>
</feature>
<evidence type="ECO:0000259" key="4">
    <source>
        <dbReference type="SMART" id="SM00079"/>
    </source>
</evidence>
<comment type="caution">
    <text evidence="5">The sequence shown here is derived from an EMBL/GenBank/DDBJ whole genome shotgun (WGS) entry which is preliminary data.</text>
</comment>
<feature type="domain" description="Solute-binding protein family 3/N-terminal" evidence="3">
    <location>
        <begin position="165"/>
        <end position="394"/>
    </location>
</feature>
<dbReference type="Pfam" id="PF00497">
    <property type="entry name" value="SBP_bac_3"/>
    <property type="match status" value="1"/>
</dbReference>
<gene>
    <name evidence="5" type="ORF">GCM10023100_59280</name>
</gene>
<dbReference type="SUPFAM" id="SSF53850">
    <property type="entry name" value="Periplasmic binding protein-like II"/>
    <property type="match status" value="1"/>
</dbReference>
<evidence type="ECO:0008006" key="7">
    <source>
        <dbReference type="Google" id="ProtNLM"/>
    </source>
</evidence>
<dbReference type="InterPro" id="IPR001638">
    <property type="entry name" value="Solute-binding_3/MltF_N"/>
</dbReference>
<feature type="region of interest" description="Disordered" evidence="2">
    <location>
        <begin position="1"/>
        <end position="100"/>
    </location>
</feature>
<evidence type="ECO:0000256" key="1">
    <source>
        <dbReference type="ARBA" id="ARBA00022729"/>
    </source>
</evidence>
<dbReference type="PANTHER" id="PTHR35936:SF19">
    <property type="entry name" value="AMINO-ACID-BINDING PROTEIN YXEM-RELATED"/>
    <property type="match status" value="1"/>
</dbReference>
<sequence length="401" mass="42333">MPSDPHVRPARMPFRAPRVNASHAPGAHARSPEPAARGQLVAAPPGMTAPERQGRRSAHPALGRRPGPGPLYRRPGPRSHGRNTRSHYADKNGRDLDKGRVRCHSPAMHLASRTVRRAVAAATLVLLATAVGCAPQPEAKSSATAPGSAAASCAKGKQATKTSGKLTIATDEPAYEPWFKDDKPANGKGFESAVAYAVAEQLGYGKDKVVWQSVPFNKAFAPGVKTFDFDINQVSISTERKKAVDFSSGYYDVRQAVIALKGGKAAEAKSIADLRGLKLGAQVGTTSLDYITDVVKPKQDPAVYAKNDQAKSALKNGQVDAVVTDLPTAFYITSAEVTNAKIVGQFENQGGTPEQFGLVLDKGSALTPCVSGAVDALRKDGTLARLDQQWLSDAVGAPVLK</sequence>
<dbReference type="InterPro" id="IPR001320">
    <property type="entry name" value="Iontro_rcpt_C"/>
</dbReference>